<dbReference type="RefSeq" id="WP_200325638.1">
    <property type="nucleotide sequence ID" value="NZ_JAENJH010000013.1"/>
</dbReference>
<protein>
    <recommendedName>
        <fullName evidence="3">ATP-binding protein</fullName>
    </recommendedName>
</protein>
<comment type="caution">
    <text evidence="1">The sequence shown here is derived from an EMBL/GenBank/DDBJ whole genome shotgun (WGS) entry which is preliminary data.</text>
</comment>
<organism evidence="1 2">
    <name type="scientific">Prauserella cavernicola</name>
    <dbReference type="NCBI Taxonomy" id="2800127"/>
    <lineage>
        <taxon>Bacteria</taxon>
        <taxon>Bacillati</taxon>
        <taxon>Actinomycetota</taxon>
        <taxon>Actinomycetes</taxon>
        <taxon>Pseudonocardiales</taxon>
        <taxon>Pseudonocardiaceae</taxon>
        <taxon>Prauserella</taxon>
    </lineage>
</organism>
<evidence type="ECO:0000313" key="1">
    <source>
        <dbReference type="EMBL" id="MBK1789074.1"/>
    </source>
</evidence>
<dbReference type="EMBL" id="JAENJH010000013">
    <property type="protein sequence ID" value="MBK1789074.1"/>
    <property type="molecule type" value="Genomic_DNA"/>
</dbReference>
<dbReference type="Gene3D" id="3.30.565.10">
    <property type="entry name" value="Histidine kinase-like ATPase, C-terminal domain"/>
    <property type="match status" value="1"/>
</dbReference>
<dbReference type="InterPro" id="IPR036890">
    <property type="entry name" value="HATPase_C_sf"/>
</dbReference>
<evidence type="ECO:0008006" key="3">
    <source>
        <dbReference type="Google" id="ProtNLM"/>
    </source>
</evidence>
<evidence type="ECO:0000313" key="2">
    <source>
        <dbReference type="Proteomes" id="UP000635245"/>
    </source>
</evidence>
<dbReference type="Proteomes" id="UP000635245">
    <property type="component" value="Unassembled WGS sequence"/>
</dbReference>
<keyword evidence="2" id="KW-1185">Reference proteome</keyword>
<sequence length="140" mass="15127">MARPRTYESKRTLTSAGELSSLRRDLRTLLAGCHEHVVTDAELVVNELATLALSVSAEPVRIGLTLTPGQCVRIELDGVPAELVPEDSGQRTGVELVTSLAAASDLDGTDGATRWVELDLTAPSREQRSHDEEPSVRVIR</sequence>
<name>A0A934R1B8_9PSEU</name>
<gene>
    <name evidence="1" type="ORF">JHE00_32490</name>
</gene>
<reference evidence="1" key="1">
    <citation type="submission" date="2020-12" db="EMBL/GenBank/DDBJ databases">
        <title>Prauserella sp. ASG 168, a novel actinomycete isolated from cave rock.</title>
        <authorList>
            <person name="Suriyachadkun C."/>
        </authorList>
    </citation>
    <scope>NUCLEOTIDE SEQUENCE</scope>
    <source>
        <strain evidence="1">ASG 168</strain>
    </source>
</reference>
<accession>A0A934R1B8</accession>
<dbReference type="AlphaFoldDB" id="A0A934R1B8"/>
<proteinExistence type="predicted"/>